<sequence>MMPRNRALPPERFVFQTAAYKYDVGNYTVSCRLKTGFFTQKPKNFAGQAAADSNKLLQRAYPAKFRRPIPPEGLRPNPKTDFQTALLSIFKCNIS</sequence>
<dbReference type="EMBL" id="CP116766">
    <property type="protein sequence ID" value="WCL72254.1"/>
    <property type="molecule type" value="Genomic_DNA"/>
</dbReference>
<protein>
    <submittedName>
        <fullName evidence="1">Uncharacterized protein</fullName>
    </submittedName>
</protein>
<name>A0ABY7RKV0_9NEIS</name>
<evidence type="ECO:0000313" key="1">
    <source>
        <dbReference type="EMBL" id="WCL72254.1"/>
    </source>
</evidence>
<dbReference type="RefSeq" id="WP_272607612.1">
    <property type="nucleotide sequence ID" value="NZ_CP116766.1"/>
</dbReference>
<reference evidence="1 2" key="1">
    <citation type="submission" date="2023-01" db="EMBL/GenBank/DDBJ databases">
        <authorList>
            <person name="Yang C."/>
        </authorList>
    </citation>
    <scope>NUCLEOTIDE SEQUENCE [LARGE SCALE GENOMIC DNA]</scope>
    <source>
        <strain evidence="1 2">ZJ106</strain>
    </source>
</reference>
<proteinExistence type="predicted"/>
<keyword evidence="2" id="KW-1185">Reference proteome</keyword>
<evidence type="ECO:0000313" key="2">
    <source>
        <dbReference type="Proteomes" id="UP001221268"/>
    </source>
</evidence>
<gene>
    <name evidence="1" type="ORF">PJU73_03880</name>
</gene>
<accession>A0ABY7RKV0</accession>
<organism evidence="1 2">
    <name type="scientific">Neisseria lisongii</name>
    <dbReference type="NCBI Taxonomy" id="2912188"/>
    <lineage>
        <taxon>Bacteria</taxon>
        <taxon>Pseudomonadati</taxon>
        <taxon>Pseudomonadota</taxon>
        <taxon>Betaproteobacteria</taxon>
        <taxon>Neisseriales</taxon>
        <taxon>Neisseriaceae</taxon>
        <taxon>Neisseria</taxon>
    </lineage>
</organism>
<dbReference type="Proteomes" id="UP001221268">
    <property type="component" value="Chromosome"/>
</dbReference>